<feature type="region of interest" description="Disordered" evidence="1">
    <location>
        <begin position="116"/>
        <end position="138"/>
    </location>
</feature>
<dbReference type="Proteomes" id="UP000838878">
    <property type="component" value="Chromosome 1"/>
</dbReference>
<evidence type="ECO:0000313" key="4">
    <source>
        <dbReference type="Proteomes" id="UP000838878"/>
    </source>
</evidence>
<feature type="chain" id="PRO_5035447084" evidence="2">
    <location>
        <begin position="24"/>
        <end position="628"/>
    </location>
</feature>
<sequence length="628" mass="70753">MIWGKGYRTVLGLCILSIQTASSDPSHDTGIPNKFTTITTHEVDHSNLSGMASIFSPRMNFDQWKPLTGRGDPLRNDPTYDYEPPVLEKVHYWADDSRPEREKHPERKSEVLVLGVSSRKPSVASKPPPAPIRRHPRPPAFSMKYEDFSYKFSDHYPMTILVPPPPPPPKNKPSLFILPDNKLLLPTAPPPVSESTRETTILPEHITTYALQEANLIYQSSTIKQNWLDYNKTTYLPNNTVSSDYAGWGPTTPLEDINDSHNIISHIDSHNFEFTRQPLSYYKPVLSEAPPPPLSPQASFNSVSMASFLPTVLPPTLSTDSSKTKETKFQTEMTNQELTTEAPNFYVETTTEKKSTPSYYSTVEESPKPNIIGMLGPMISMPMVTDPDRPEDNLYAHASDNIHIFKEPATEDTMNLEMMQTMQPPPPLTSLENIPVPQRQHYHVNPHHLNNLLHEQPATHTHDPYLHMRFTTPMATSAATSQDIKATTETQPISTYLIIQGHSKVKTYGSKPKPTSGVSNEIVNPNETNEVKHLHPIKEKHSKKPEKPVTNRESRSQNLKSVVDTGLGSIEIQETDIGIMYDVSDGSDVPVELYKKGIVETDENNYSNTKIKQTQHKRQIDLSNIYLI</sequence>
<feature type="compositionally biased region" description="Basic and acidic residues" evidence="1">
    <location>
        <begin position="529"/>
        <end position="555"/>
    </location>
</feature>
<protein>
    <submittedName>
        <fullName evidence="3">Uncharacterized protein</fullName>
    </submittedName>
</protein>
<keyword evidence="2" id="KW-0732">Signal</keyword>
<feature type="compositionally biased region" description="Polar residues" evidence="1">
    <location>
        <begin position="516"/>
        <end position="528"/>
    </location>
</feature>
<name>A0A8J9Y1T6_9NEOP</name>
<evidence type="ECO:0000256" key="1">
    <source>
        <dbReference type="SAM" id="MobiDB-lite"/>
    </source>
</evidence>
<reference evidence="3" key="1">
    <citation type="submission" date="2021-12" db="EMBL/GenBank/DDBJ databases">
        <authorList>
            <person name="Martin H S."/>
        </authorList>
    </citation>
    <scope>NUCLEOTIDE SEQUENCE</scope>
</reference>
<keyword evidence="4" id="KW-1185">Reference proteome</keyword>
<evidence type="ECO:0000313" key="3">
    <source>
        <dbReference type="EMBL" id="CAH0714389.1"/>
    </source>
</evidence>
<dbReference type="EMBL" id="OV170221">
    <property type="protein sequence ID" value="CAH0714389.1"/>
    <property type="molecule type" value="Genomic_DNA"/>
</dbReference>
<dbReference type="OrthoDB" id="8062658at2759"/>
<feature type="signal peptide" evidence="2">
    <location>
        <begin position="1"/>
        <end position="23"/>
    </location>
</feature>
<feature type="compositionally biased region" description="Low complexity" evidence="1">
    <location>
        <begin position="116"/>
        <end position="125"/>
    </location>
</feature>
<evidence type="ECO:0000256" key="2">
    <source>
        <dbReference type="SAM" id="SignalP"/>
    </source>
</evidence>
<accession>A0A8J9Y1T6</accession>
<gene>
    <name evidence="3" type="ORF">BINO364_LOCUS1446</name>
</gene>
<organism evidence="3 4">
    <name type="scientific">Brenthis ino</name>
    <name type="common">lesser marbled fritillary</name>
    <dbReference type="NCBI Taxonomy" id="405034"/>
    <lineage>
        <taxon>Eukaryota</taxon>
        <taxon>Metazoa</taxon>
        <taxon>Ecdysozoa</taxon>
        <taxon>Arthropoda</taxon>
        <taxon>Hexapoda</taxon>
        <taxon>Insecta</taxon>
        <taxon>Pterygota</taxon>
        <taxon>Neoptera</taxon>
        <taxon>Endopterygota</taxon>
        <taxon>Lepidoptera</taxon>
        <taxon>Glossata</taxon>
        <taxon>Ditrysia</taxon>
        <taxon>Papilionoidea</taxon>
        <taxon>Nymphalidae</taxon>
        <taxon>Heliconiinae</taxon>
        <taxon>Argynnini</taxon>
        <taxon>Brenthis</taxon>
    </lineage>
</organism>
<proteinExistence type="predicted"/>
<dbReference type="AlphaFoldDB" id="A0A8J9Y1T6"/>
<feature type="region of interest" description="Disordered" evidence="1">
    <location>
        <begin position="507"/>
        <end position="557"/>
    </location>
</feature>
<feature type="non-terminal residue" evidence="3">
    <location>
        <position position="628"/>
    </location>
</feature>